<dbReference type="OrthoDB" id="406287at2759"/>
<evidence type="ECO:0000313" key="1">
    <source>
        <dbReference type="EMBL" id="KAG2213601.1"/>
    </source>
</evidence>
<organism evidence="1 2">
    <name type="scientific">Mucor plumbeus</name>
    <dbReference type="NCBI Taxonomy" id="97098"/>
    <lineage>
        <taxon>Eukaryota</taxon>
        <taxon>Fungi</taxon>
        <taxon>Fungi incertae sedis</taxon>
        <taxon>Mucoromycota</taxon>
        <taxon>Mucoromycotina</taxon>
        <taxon>Mucoromycetes</taxon>
        <taxon>Mucorales</taxon>
        <taxon>Mucorineae</taxon>
        <taxon>Mucoraceae</taxon>
        <taxon>Mucor</taxon>
    </lineage>
</organism>
<gene>
    <name evidence="1" type="ORF">INT46_002753</name>
</gene>
<comment type="caution">
    <text evidence="1">The sequence shown here is derived from an EMBL/GenBank/DDBJ whole genome shotgun (WGS) entry which is preliminary data.</text>
</comment>
<dbReference type="Proteomes" id="UP000650833">
    <property type="component" value="Unassembled WGS sequence"/>
</dbReference>
<reference evidence="1" key="1">
    <citation type="submission" date="2020-12" db="EMBL/GenBank/DDBJ databases">
        <title>Metabolic potential, ecology and presence of endohyphal bacteria is reflected in genomic diversity of Mucoromycotina.</title>
        <authorList>
            <person name="Muszewska A."/>
            <person name="Okrasinska A."/>
            <person name="Steczkiewicz K."/>
            <person name="Drgas O."/>
            <person name="Orlowska M."/>
            <person name="Perlinska-Lenart U."/>
            <person name="Aleksandrzak-Piekarczyk T."/>
            <person name="Szatraj K."/>
            <person name="Zielenkiewicz U."/>
            <person name="Pilsyk S."/>
            <person name="Malc E."/>
            <person name="Mieczkowski P."/>
            <person name="Kruszewska J.S."/>
            <person name="Biernat P."/>
            <person name="Pawlowska J."/>
        </authorList>
    </citation>
    <scope>NUCLEOTIDE SEQUENCE</scope>
    <source>
        <strain evidence="1">CBS 226.32</strain>
    </source>
</reference>
<dbReference type="EMBL" id="JAEPRC010000035">
    <property type="protein sequence ID" value="KAG2213601.1"/>
    <property type="molecule type" value="Genomic_DNA"/>
</dbReference>
<name>A0A8H7RPR5_9FUNG</name>
<evidence type="ECO:0000313" key="2">
    <source>
        <dbReference type="Proteomes" id="UP000650833"/>
    </source>
</evidence>
<proteinExistence type="predicted"/>
<accession>A0A8H7RPR5</accession>
<keyword evidence="2" id="KW-1185">Reference proteome</keyword>
<sequence>MLMEERLNPSFSHESDSFILLSEDPTEYNIDELATIRSWSSRDLIPKDDYDMIGILSSAIEQVTVQIKEVKDEIKMLLPAKWTSIAKDRLRRQKILLEVRRAMIQDRLLNQYTVIQTRMHRDAKTVRLRDKMSFVVGVVFSYLI</sequence>
<dbReference type="AlphaFoldDB" id="A0A8H7RPR5"/>
<protein>
    <submittedName>
        <fullName evidence="1">Uncharacterized protein</fullName>
    </submittedName>
</protein>